<dbReference type="Proteomes" id="UP001168098">
    <property type="component" value="Unassembled WGS sequence"/>
</dbReference>
<dbReference type="GO" id="GO:0016616">
    <property type="term" value="F:oxidoreductase activity, acting on the CH-OH group of donors, NAD or NADP as acceptor"/>
    <property type="evidence" value="ECO:0007669"/>
    <property type="project" value="InterPro"/>
</dbReference>
<keyword evidence="4 6" id="KW-0862">Zinc</keyword>
<dbReference type="GO" id="GO:0009809">
    <property type="term" value="P:lignin biosynthetic process"/>
    <property type="evidence" value="ECO:0007669"/>
    <property type="project" value="UniProtKB-ARBA"/>
</dbReference>
<dbReference type="SUPFAM" id="SSF51735">
    <property type="entry name" value="NAD(P)-binding Rossmann-fold domains"/>
    <property type="match status" value="1"/>
</dbReference>
<dbReference type="PANTHER" id="PTHR42683">
    <property type="entry name" value="ALDEHYDE REDUCTASE"/>
    <property type="match status" value="1"/>
</dbReference>
<dbReference type="CDD" id="cd05283">
    <property type="entry name" value="CAD1"/>
    <property type="match status" value="1"/>
</dbReference>
<dbReference type="SMART" id="SM00829">
    <property type="entry name" value="PKS_ER"/>
    <property type="match status" value="1"/>
</dbReference>
<comment type="cofactor">
    <cofactor evidence="1 6">
        <name>Zn(2+)</name>
        <dbReference type="ChEBI" id="CHEBI:29105"/>
    </cofactor>
</comment>
<sequence length="343" mass="37381">MKAFGWAARDHSGHLSPFNFSRRATGEEDVRFKVLYCGTCHSYLHSIKNEWGNAAYHMVPGHEIVGVVTEVGSKVEKFRVGDKVGVGCLVGACNSCESCSDNLENYCSKLILTYNMPNHDGTRTYGSYSDTMVAPERYVVRIPDNLPLAAVAPLLCAGITVYSPLKYFGFTKPGTHIGIVGQGGLVKVTLISNSPSKKKEAIEHLGADSFLVSRDPEQMQAAMGTMDGIIDTVSAIHPLLPLINLLKSHGKLVMLGIPDQPPELPIFPLLMGRKTVAGSAAGGLKETQEMIHFAAKHNIRPEIEVISMNYVNTAMERLAKGDVKYRFVIDIGNTLATTKPKDY</sequence>
<dbReference type="Pfam" id="PF08240">
    <property type="entry name" value="ADH_N"/>
    <property type="match status" value="1"/>
</dbReference>
<proteinExistence type="inferred from homology"/>
<dbReference type="GO" id="GO:0008270">
    <property type="term" value="F:zinc ion binding"/>
    <property type="evidence" value="ECO:0007669"/>
    <property type="project" value="InterPro"/>
</dbReference>
<dbReference type="InterPro" id="IPR013149">
    <property type="entry name" value="ADH-like_C"/>
</dbReference>
<dbReference type="EMBL" id="JARBHA010000020">
    <property type="protein sequence ID" value="KAJ9670304.1"/>
    <property type="molecule type" value="Genomic_DNA"/>
</dbReference>
<dbReference type="SUPFAM" id="SSF50129">
    <property type="entry name" value="GroES-like"/>
    <property type="match status" value="1"/>
</dbReference>
<dbReference type="InterPro" id="IPR011032">
    <property type="entry name" value="GroES-like_sf"/>
</dbReference>
<evidence type="ECO:0000256" key="6">
    <source>
        <dbReference type="RuleBase" id="RU361277"/>
    </source>
</evidence>
<feature type="domain" description="Enoyl reductase (ER)" evidence="7">
    <location>
        <begin position="13"/>
        <end position="329"/>
    </location>
</feature>
<dbReference type="FunFam" id="3.90.180.10:FF:000004">
    <property type="entry name" value="probable cinnamyl alcohol dehydrogenase"/>
    <property type="match status" value="1"/>
</dbReference>
<gene>
    <name evidence="8" type="ORF">PVL29_026692</name>
</gene>
<protein>
    <recommendedName>
        <fullName evidence="7">Enoyl reductase (ER) domain-containing protein</fullName>
    </recommendedName>
</protein>
<evidence type="ECO:0000256" key="2">
    <source>
        <dbReference type="ARBA" id="ARBA00008072"/>
    </source>
</evidence>
<evidence type="ECO:0000256" key="3">
    <source>
        <dbReference type="ARBA" id="ARBA00022723"/>
    </source>
</evidence>
<dbReference type="InterPro" id="IPR047109">
    <property type="entry name" value="CAD-like"/>
</dbReference>
<dbReference type="FunFam" id="3.90.180.10:FF:000100">
    <property type="entry name" value="Putative cinnamyl alcohol dehydrogenase 6"/>
    <property type="match status" value="1"/>
</dbReference>
<dbReference type="InterPro" id="IPR020843">
    <property type="entry name" value="ER"/>
</dbReference>
<dbReference type="Gene3D" id="3.40.50.720">
    <property type="entry name" value="NAD(P)-binding Rossmann-like Domain"/>
    <property type="match status" value="1"/>
</dbReference>
<dbReference type="AlphaFoldDB" id="A0AA38YH20"/>
<dbReference type="Pfam" id="PF00107">
    <property type="entry name" value="ADH_zinc_N"/>
    <property type="match status" value="1"/>
</dbReference>
<dbReference type="InterPro" id="IPR002328">
    <property type="entry name" value="ADH_Zn_CS"/>
</dbReference>
<name>A0AA38YH20_VITRO</name>
<comment type="caution">
    <text evidence="8">The sequence shown here is derived from an EMBL/GenBank/DDBJ whole genome shotgun (WGS) entry which is preliminary data.</text>
</comment>
<keyword evidence="5" id="KW-0560">Oxidoreductase</keyword>
<dbReference type="Gene3D" id="3.90.180.10">
    <property type="entry name" value="Medium-chain alcohol dehydrogenases, catalytic domain"/>
    <property type="match status" value="1"/>
</dbReference>
<dbReference type="InterPro" id="IPR013154">
    <property type="entry name" value="ADH-like_N"/>
</dbReference>
<evidence type="ECO:0000256" key="5">
    <source>
        <dbReference type="ARBA" id="ARBA00023002"/>
    </source>
</evidence>
<keyword evidence="3 6" id="KW-0479">Metal-binding</keyword>
<evidence type="ECO:0000256" key="4">
    <source>
        <dbReference type="ARBA" id="ARBA00022833"/>
    </source>
</evidence>
<evidence type="ECO:0000256" key="1">
    <source>
        <dbReference type="ARBA" id="ARBA00001947"/>
    </source>
</evidence>
<dbReference type="InterPro" id="IPR036291">
    <property type="entry name" value="NAD(P)-bd_dom_sf"/>
</dbReference>
<evidence type="ECO:0000313" key="8">
    <source>
        <dbReference type="EMBL" id="KAJ9670304.1"/>
    </source>
</evidence>
<evidence type="ECO:0000313" key="9">
    <source>
        <dbReference type="Proteomes" id="UP001168098"/>
    </source>
</evidence>
<comment type="similarity">
    <text evidence="2 6">Belongs to the zinc-containing alcohol dehydrogenase family.</text>
</comment>
<reference evidence="8 9" key="1">
    <citation type="journal article" date="2023" name="BMC Biotechnol.">
        <title>Vitis rotundifolia cv Carlos genome sequencing.</title>
        <authorList>
            <person name="Huff M."/>
            <person name="Hulse-Kemp A."/>
            <person name="Scheffler B."/>
            <person name="Youngblood R."/>
            <person name="Simpson S."/>
            <person name="Babiker E."/>
            <person name="Staton M."/>
        </authorList>
    </citation>
    <scope>NUCLEOTIDE SEQUENCE [LARGE SCALE GENOMIC DNA]</scope>
    <source>
        <tissue evidence="8">Leaf</tissue>
    </source>
</reference>
<keyword evidence="9" id="KW-1185">Reference proteome</keyword>
<organism evidence="8 9">
    <name type="scientific">Vitis rotundifolia</name>
    <name type="common">Muscadine grape</name>
    <dbReference type="NCBI Taxonomy" id="103349"/>
    <lineage>
        <taxon>Eukaryota</taxon>
        <taxon>Viridiplantae</taxon>
        <taxon>Streptophyta</taxon>
        <taxon>Embryophyta</taxon>
        <taxon>Tracheophyta</taxon>
        <taxon>Spermatophyta</taxon>
        <taxon>Magnoliopsida</taxon>
        <taxon>eudicotyledons</taxon>
        <taxon>Gunneridae</taxon>
        <taxon>Pentapetalae</taxon>
        <taxon>rosids</taxon>
        <taxon>Vitales</taxon>
        <taxon>Vitaceae</taxon>
        <taxon>Viteae</taxon>
        <taxon>Vitis</taxon>
    </lineage>
</organism>
<dbReference type="FunFam" id="3.40.50.720:FF:000022">
    <property type="entry name" value="Cinnamyl alcohol dehydrogenase"/>
    <property type="match status" value="1"/>
</dbReference>
<dbReference type="PROSITE" id="PS00059">
    <property type="entry name" value="ADH_ZINC"/>
    <property type="match status" value="1"/>
</dbReference>
<evidence type="ECO:0000259" key="7">
    <source>
        <dbReference type="SMART" id="SM00829"/>
    </source>
</evidence>
<accession>A0AA38YH20</accession>